<proteinExistence type="predicted"/>
<dbReference type="Gene3D" id="1.10.10.60">
    <property type="entry name" value="Homeodomain-like"/>
    <property type="match status" value="1"/>
</dbReference>
<dbReference type="Proteomes" id="UP000785679">
    <property type="component" value="Unassembled WGS sequence"/>
</dbReference>
<dbReference type="EMBL" id="RRYP01018040">
    <property type="protein sequence ID" value="TNV73809.1"/>
    <property type="molecule type" value="Genomic_DNA"/>
</dbReference>
<keyword evidence="1" id="KW-0238">DNA-binding</keyword>
<gene>
    <name evidence="4" type="ORF">FGO68_gene4372</name>
</gene>
<keyword evidence="1" id="KW-0539">Nucleus</keyword>
<dbReference type="GO" id="GO:0003677">
    <property type="term" value="F:DNA binding"/>
    <property type="evidence" value="ECO:0007669"/>
    <property type="project" value="UniProtKB-UniRule"/>
</dbReference>
<comment type="subcellular location">
    <subcellularLocation>
        <location evidence="1">Nucleus</location>
    </subcellularLocation>
</comment>
<feature type="region of interest" description="Disordered" evidence="2">
    <location>
        <begin position="173"/>
        <end position="235"/>
    </location>
</feature>
<dbReference type="GO" id="GO:0005634">
    <property type="term" value="C:nucleus"/>
    <property type="evidence" value="ECO:0007669"/>
    <property type="project" value="UniProtKB-SubCell"/>
</dbReference>
<evidence type="ECO:0000313" key="4">
    <source>
        <dbReference type="EMBL" id="TNV73809.1"/>
    </source>
</evidence>
<keyword evidence="1" id="KW-0371">Homeobox</keyword>
<dbReference type="SUPFAM" id="SSF46689">
    <property type="entry name" value="Homeodomain-like"/>
    <property type="match status" value="1"/>
</dbReference>
<feature type="compositionally biased region" description="Polar residues" evidence="2">
    <location>
        <begin position="214"/>
        <end position="223"/>
    </location>
</feature>
<feature type="compositionally biased region" description="Polar residues" evidence="2">
    <location>
        <begin position="188"/>
        <end position="199"/>
    </location>
</feature>
<protein>
    <recommendedName>
        <fullName evidence="3">Homeobox domain-containing protein</fullName>
    </recommendedName>
</protein>
<feature type="DNA-binding region" description="Homeobox" evidence="1">
    <location>
        <begin position="258"/>
        <end position="318"/>
    </location>
</feature>
<dbReference type="AlphaFoldDB" id="A0A8J8NFH1"/>
<keyword evidence="5" id="KW-1185">Reference proteome</keyword>
<name>A0A8J8NFH1_HALGN</name>
<feature type="compositionally biased region" description="Polar residues" evidence="2">
    <location>
        <begin position="88"/>
        <end position="106"/>
    </location>
</feature>
<sequence length="702" mass="78295">MGSGVKRIQLGAIKPSMLNIIKIRNIIRQEYIYKQKLQVQSSTIMPQEGKQSLQQNPSARTRSNFNVRSPDACRDQLHQGQKSEDLNKNMSANRDASQLNSTQLRGVQSAKIRNAQTKLSQSRNASLHQDSENSRGQFPKRLIEQGDKIMGAIDRVKKGEVVKAEGRAYIKLDTQQDGKKGRGRPKNLLTNPQRSLNSTLKRRDQKNATKKHQYQSNSSSVIAMSSDESYSDDENSGFALAKNSKASIRKDSFSSDPKLEKRVRKNNVQRKLLKDEYDKSYGRWEKDEMKNIAKHLGLSNQQVYKWYWDTKKKESEAKPSGEGLASGTGNDFDRYDDTIEAISQLLGINKLVERLAHDVIETSSPTNSRIISKAPTRLKEDFSSYSAHQTSLNTQNNQNLIANAGNALDQTANFSSTKKQKMILGQSAQIQKICSSASPSHKNLKTLNQINERANKFGGKSGLAASNVPTDKAKSPQRVIFASNSSPELDQSISDLDCALSLINPKDVPLQLGAIPSSFIFEEQKSPDQPTILPVNVPPRELRLKEVSVPVDLTLESLFGEFMLHTSEGNNQPFLLEGKMEQQPSNYDFYSGFIFNPSVSTIDSHFENGYSSSIMGSNYYAPATFNVTSAYSFGQGGVEQLPSTGNFFNQGQTSSNLKIQENYMIPGAGPSIFKNQNTQRQQNLNLRSHISNKRRNLTPQCS</sequence>
<dbReference type="PROSITE" id="PS50071">
    <property type="entry name" value="HOMEOBOX_2"/>
    <property type="match status" value="1"/>
</dbReference>
<feature type="region of interest" description="Disordered" evidence="2">
    <location>
        <begin position="44"/>
        <end position="140"/>
    </location>
</feature>
<comment type="caution">
    <text evidence="4">The sequence shown here is derived from an EMBL/GenBank/DDBJ whole genome shotgun (WGS) entry which is preliminary data.</text>
</comment>
<evidence type="ECO:0000256" key="2">
    <source>
        <dbReference type="SAM" id="MobiDB-lite"/>
    </source>
</evidence>
<reference evidence="4" key="1">
    <citation type="submission" date="2019-06" db="EMBL/GenBank/DDBJ databases">
        <authorList>
            <person name="Zheng W."/>
        </authorList>
    </citation>
    <scope>NUCLEOTIDE SEQUENCE</scope>
    <source>
        <strain evidence="4">QDHG01</strain>
    </source>
</reference>
<feature type="compositionally biased region" description="Polar residues" evidence="2">
    <location>
        <begin position="44"/>
        <end position="67"/>
    </location>
</feature>
<dbReference type="InterPro" id="IPR001356">
    <property type="entry name" value="HD"/>
</dbReference>
<evidence type="ECO:0000313" key="5">
    <source>
        <dbReference type="Proteomes" id="UP000785679"/>
    </source>
</evidence>
<feature type="compositionally biased region" description="Basic and acidic residues" evidence="2">
    <location>
        <begin position="71"/>
        <end position="87"/>
    </location>
</feature>
<organism evidence="4 5">
    <name type="scientific">Halteria grandinella</name>
    <dbReference type="NCBI Taxonomy" id="5974"/>
    <lineage>
        <taxon>Eukaryota</taxon>
        <taxon>Sar</taxon>
        <taxon>Alveolata</taxon>
        <taxon>Ciliophora</taxon>
        <taxon>Intramacronucleata</taxon>
        <taxon>Spirotrichea</taxon>
        <taxon>Stichotrichia</taxon>
        <taxon>Sporadotrichida</taxon>
        <taxon>Halteriidae</taxon>
        <taxon>Halteria</taxon>
    </lineage>
</organism>
<dbReference type="InterPro" id="IPR009057">
    <property type="entry name" value="Homeodomain-like_sf"/>
</dbReference>
<feature type="domain" description="Homeobox" evidence="3">
    <location>
        <begin position="256"/>
        <end position="317"/>
    </location>
</feature>
<evidence type="ECO:0000256" key="1">
    <source>
        <dbReference type="PROSITE-ProRule" id="PRU00108"/>
    </source>
</evidence>
<evidence type="ECO:0000259" key="3">
    <source>
        <dbReference type="PROSITE" id="PS50071"/>
    </source>
</evidence>
<feature type="compositionally biased region" description="Polar residues" evidence="2">
    <location>
        <begin position="114"/>
        <end position="128"/>
    </location>
</feature>
<accession>A0A8J8NFH1</accession>
<dbReference type="OrthoDB" id="10688302at2759"/>